<dbReference type="InterPro" id="IPR013766">
    <property type="entry name" value="Thioredoxin_domain"/>
</dbReference>
<dbReference type="SUPFAM" id="SSF52833">
    <property type="entry name" value="Thioredoxin-like"/>
    <property type="match status" value="1"/>
</dbReference>
<dbReference type="Gene3D" id="3.40.30.10">
    <property type="entry name" value="Glutaredoxin"/>
    <property type="match status" value="1"/>
</dbReference>
<dbReference type="Proteomes" id="UP000468388">
    <property type="component" value="Unassembled WGS sequence"/>
</dbReference>
<evidence type="ECO:0000259" key="2">
    <source>
        <dbReference type="PROSITE" id="PS51352"/>
    </source>
</evidence>
<dbReference type="Pfam" id="PF13098">
    <property type="entry name" value="Thioredoxin_2"/>
    <property type="match status" value="1"/>
</dbReference>
<dbReference type="OrthoDB" id="120730at2"/>
<keyword evidence="1" id="KW-0732">Signal</keyword>
<comment type="caution">
    <text evidence="3">The sequence shown here is derived from an EMBL/GenBank/DDBJ whole genome shotgun (WGS) entry which is preliminary data.</text>
</comment>
<evidence type="ECO:0000256" key="1">
    <source>
        <dbReference type="SAM" id="SignalP"/>
    </source>
</evidence>
<evidence type="ECO:0000313" key="3">
    <source>
        <dbReference type="EMBL" id="MVT40194.1"/>
    </source>
</evidence>
<accession>A0A6N8J5J1</accession>
<dbReference type="RefSeq" id="WP_157298820.1">
    <property type="nucleotide sequence ID" value="NZ_BAAAZB010000005.1"/>
</dbReference>
<protein>
    <submittedName>
        <fullName evidence="3">DUF255 domain-containing protein</fullName>
    </submittedName>
</protein>
<evidence type="ECO:0000313" key="4">
    <source>
        <dbReference type="Proteomes" id="UP000468388"/>
    </source>
</evidence>
<feature type="signal peptide" evidence="1">
    <location>
        <begin position="1"/>
        <end position="19"/>
    </location>
</feature>
<gene>
    <name evidence="3" type="ORF">GO495_06345</name>
</gene>
<feature type="domain" description="Thioredoxin" evidence="2">
    <location>
        <begin position="16"/>
        <end position="159"/>
    </location>
</feature>
<dbReference type="EMBL" id="WRXO01000001">
    <property type="protein sequence ID" value="MVT40194.1"/>
    <property type="molecule type" value="Genomic_DNA"/>
</dbReference>
<sequence>MEKILFMWMWIITPLLVNAQDIPGVKFEDQGNWQSILAKAKKEKKMVFVDAYTTWCGPCKMMDKETYPNADLGRIMNSRFISIKVQMDSTSQDNAFVRSWYADAKKMLFREKINAFPTVLFYNADGELIHRAIGYKSATDLSTLVSFASDTSFVKQFEADLAAYKAGKRDFSKMLKLHEVIKKILINDTLAANIARSYKTDYLDQLDMTAFTTPDNLKLIREYNIDLVKLDDHFFKVAYLQPGLMDSILGVGNASGYVSSIISRDLLGPILYKSDKPITNVPNWKVLTKVVKNRYPVSDARAIILNEQMVFYRHLNNWDLYSYYRTEKIKLYPPAPNLMAAFTELNLPAWEVFEQTSDKKALTRALEWVDQAIIAEHFSQFLDTKGNLLYKLGRVSEAIRTQELAVKADEQDAAKRGKKYIYADISLNLQKMKKGEPTWPKQR</sequence>
<dbReference type="PROSITE" id="PS51352">
    <property type="entry name" value="THIOREDOXIN_2"/>
    <property type="match status" value="1"/>
</dbReference>
<organism evidence="3 4">
    <name type="scientific">Chitinophaga oryziterrae</name>
    <dbReference type="NCBI Taxonomy" id="1031224"/>
    <lineage>
        <taxon>Bacteria</taxon>
        <taxon>Pseudomonadati</taxon>
        <taxon>Bacteroidota</taxon>
        <taxon>Chitinophagia</taxon>
        <taxon>Chitinophagales</taxon>
        <taxon>Chitinophagaceae</taxon>
        <taxon>Chitinophaga</taxon>
    </lineage>
</organism>
<dbReference type="InterPro" id="IPR036249">
    <property type="entry name" value="Thioredoxin-like_sf"/>
</dbReference>
<keyword evidence="4" id="KW-1185">Reference proteome</keyword>
<proteinExistence type="predicted"/>
<dbReference type="InterPro" id="IPR012336">
    <property type="entry name" value="Thioredoxin-like_fold"/>
</dbReference>
<name>A0A6N8J5J1_9BACT</name>
<dbReference type="AlphaFoldDB" id="A0A6N8J5J1"/>
<reference evidence="3 4" key="1">
    <citation type="submission" date="2019-12" db="EMBL/GenBank/DDBJ databases">
        <title>The draft genomic sequence of strain Chitinophaga oryziterrae JCM 16595.</title>
        <authorList>
            <person name="Zhang X."/>
        </authorList>
    </citation>
    <scope>NUCLEOTIDE SEQUENCE [LARGE SCALE GENOMIC DNA]</scope>
    <source>
        <strain evidence="3 4">JCM 16595</strain>
    </source>
</reference>
<feature type="chain" id="PRO_5026926390" evidence="1">
    <location>
        <begin position="20"/>
        <end position="443"/>
    </location>
</feature>